<evidence type="ECO:0000313" key="2">
    <source>
        <dbReference type="EMBL" id="QAT41917.1"/>
    </source>
</evidence>
<reference evidence="2 3" key="1">
    <citation type="submission" date="2019-01" db="EMBL/GenBank/DDBJ databases">
        <title>Draft genomes of a novel of Aminipila strains.</title>
        <authorList>
            <person name="Ma S."/>
        </authorList>
    </citation>
    <scope>NUCLEOTIDE SEQUENCE [LARGE SCALE GENOMIC DNA]</scope>
    <source>
        <strain evidence="3">JN-39</strain>
    </source>
</reference>
<name>A0A410PSF4_9FIRM</name>
<keyword evidence="2" id="KW-0808">Transferase</keyword>
<gene>
    <name evidence="2" type="ORF">EQM06_01010</name>
</gene>
<dbReference type="PANTHER" id="PTHR22916:SF3">
    <property type="entry name" value="UDP-GLCNAC:BETAGAL BETA-1,3-N-ACETYLGLUCOSAMINYLTRANSFERASE-LIKE PROTEIN 1"/>
    <property type="match status" value="1"/>
</dbReference>
<dbReference type="OrthoDB" id="396512at2"/>
<keyword evidence="3" id="KW-1185">Reference proteome</keyword>
<dbReference type="SUPFAM" id="SSF53448">
    <property type="entry name" value="Nucleotide-diphospho-sugar transferases"/>
    <property type="match status" value="1"/>
</dbReference>
<sequence>MPKISVVMPTYNAEKYLREAVKSILDQTFSDFEFLVIDDKSSDKTLEILESYSDERIQVVTGPCCGIAAALNTGLDLAKGEYIARMDADDISFPERFERQVRLLEEKPEVGLCGSLAMQFCDEGDIGLWAGRSVEHPGLFDLLSRCVVCHPSVMFRRELFEFYGLRYNQDWTTTEDQELWARAMRYIEFYNIQEVLLRYRVHPQGASIAKSDKGGWDNLCRVHKDILDWLFPGIDYPCDGTLEVMAEKMIAVAESQELSSFYIDRYDFSMYPRWKRIIAMSLFDRDSLKKEVKKHLTQRPTVLFFCKCLYSFFRKIYHLIKKGV</sequence>
<evidence type="ECO:0000259" key="1">
    <source>
        <dbReference type="Pfam" id="PF00535"/>
    </source>
</evidence>
<dbReference type="EMBL" id="CP035281">
    <property type="protein sequence ID" value="QAT41917.1"/>
    <property type="molecule type" value="Genomic_DNA"/>
</dbReference>
<organism evidence="2 3">
    <name type="scientific">Aminipila luticellarii</name>
    <dbReference type="NCBI Taxonomy" id="2507160"/>
    <lineage>
        <taxon>Bacteria</taxon>
        <taxon>Bacillati</taxon>
        <taxon>Bacillota</taxon>
        <taxon>Clostridia</taxon>
        <taxon>Peptostreptococcales</taxon>
        <taxon>Anaerovoracaceae</taxon>
        <taxon>Aminipila</taxon>
    </lineage>
</organism>
<protein>
    <submittedName>
        <fullName evidence="2">Glycosyltransferase</fullName>
    </submittedName>
</protein>
<dbReference type="KEGG" id="amij:EQM06_01010"/>
<accession>A0A410PSF4</accession>
<dbReference type="Pfam" id="PF00535">
    <property type="entry name" value="Glycos_transf_2"/>
    <property type="match status" value="1"/>
</dbReference>
<dbReference type="RefSeq" id="WP_128744571.1">
    <property type="nucleotide sequence ID" value="NZ_CP035281.1"/>
</dbReference>
<dbReference type="InterPro" id="IPR029044">
    <property type="entry name" value="Nucleotide-diphossugar_trans"/>
</dbReference>
<dbReference type="AlphaFoldDB" id="A0A410PSF4"/>
<dbReference type="Gene3D" id="3.90.550.10">
    <property type="entry name" value="Spore Coat Polysaccharide Biosynthesis Protein SpsA, Chain A"/>
    <property type="match status" value="1"/>
</dbReference>
<proteinExistence type="predicted"/>
<dbReference type="InterPro" id="IPR001173">
    <property type="entry name" value="Glyco_trans_2-like"/>
</dbReference>
<evidence type="ECO:0000313" key="3">
    <source>
        <dbReference type="Proteomes" id="UP000287601"/>
    </source>
</evidence>
<dbReference type="Proteomes" id="UP000287601">
    <property type="component" value="Chromosome"/>
</dbReference>
<dbReference type="GO" id="GO:0016758">
    <property type="term" value="F:hexosyltransferase activity"/>
    <property type="evidence" value="ECO:0007669"/>
    <property type="project" value="UniProtKB-ARBA"/>
</dbReference>
<feature type="domain" description="Glycosyltransferase 2-like" evidence="1">
    <location>
        <begin position="5"/>
        <end position="161"/>
    </location>
</feature>
<dbReference type="PANTHER" id="PTHR22916">
    <property type="entry name" value="GLYCOSYLTRANSFERASE"/>
    <property type="match status" value="1"/>
</dbReference>